<organism evidence="1 2">
    <name type="scientific">Succinivibrio faecicola</name>
    <dbReference type="NCBI Taxonomy" id="2820300"/>
    <lineage>
        <taxon>Bacteria</taxon>
        <taxon>Pseudomonadati</taxon>
        <taxon>Pseudomonadota</taxon>
        <taxon>Gammaproteobacteria</taxon>
        <taxon>Aeromonadales</taxon>
        <taxon>Succinivibrionaceae</taxon>
        <taxon>Succinivibrio</taxon>
    </lineage>
</organism>
<dbReference type="EMBL" id="JAGFNY010000020">
    <property type="protein sequence ID" value="MBW7570529.1"/>
    <property type="molecule type" value="Genomic_DNA"/>
</dbReference>
<protein>
    <submittedName>
        <fullName evidence="1">Uncharacterized protein</fullName>
    </submittedName>
</protein>
<dbReference type="Proteomes" id="UP000731465">
    <property type="component" value="Unassembled WGS sequence"/>
</dbReference>
<sequence>MPIKMNAEFISFLHRTYAIDADLYNAHYAGESLKNPTCYEMTLKSGVLVIEIVVIVEEALLLYFIEKMLGLTLKKLNKIAIQSFIQVAQEYSLHLLRLMEPQKEFNLISHRHLELAELRLSFKESFPAFSLLWKTNKGFIGFCERKKN</sequence>
<comment type="caution">
    <text evidence="1">The sequence shown here is derived from an EMBL/GenBank/DDBJ whole genome shotgun (WGS) entry which is preliminary data.</text>
</comment>
<name>A0ABS7DGW8_9GAMM</name>
<keyword evidence="2" id="KW-1185">Reference proteome</keyword>
<evidence type="ECO:0000313" key="1">
    <source>
        <dbReference type="EMBL" id="MBW7570529.1"/>
    </source>
</evidence>
<evidence type="ECO:0000313" key="2">
    <source>
        <dbReference type="Proteomes" id="UP000731465"/>
    </source>
</evidence>
<proteinExistence type="predicted"/>
<accession>A0ABS7DGW8</accession>
<dbReference type="RefSeq" id="WP_219937749.1">
    <property type="nucleotide sequence ID" value="NZ_JAGFNY010000020.1"/>
</dbReference>
<gene>
    <name evidence="1" type="ORF">J5V48_06440</name>
</gene>
<reference evidence="1 2" key="1">
    <citation type="submission" date="2021-03" db="EMBL/GenBank/DDBJ databases">
        <title>Succinivibrio sp. nov. isolated from feces of cow.</title>
        <authorList>
            <person name="Choi J.-Y."/>
        </authorList>
    </citation>
    <scope>NUCLEOTIDE SEQUENCE [LARGE SCALE GENOMIC DNA]</scope>
    <source>
        <strain evidence="1 2">AGMB01872</strain>
    </source>
</reference>